<comment type="caution">
    <text evidence="1">The sequence shown here is derived from an EMBL/GenBank/DDBJ whole genome shotgun (WGS) entry which is preliminary data.</text>
</comment>
<keyword evidence="2" id="KW-1185">Reference proteome</keyword>
<keyword evidence="1" id="KW-0378">Hydrolase</keyword>
<accession>A0A6I4IV31</accession>
<protein>
    <submittedName>
        <fullName evidence="1">HAD family hydrolase</fullName>
    </submittedName>
</protein>
<reference evidence="2" key="1">
    <citation type="submission" date="2019-05" db="EMBL/GenBank/DDBJ databases">
        <title>Flavobacterium profundi sp. nov., isolated from a deep-sea seamount.</title>
        <authorList>
            <person name="Zhang D.-C."/>
        </authorList>
    </citation>
    <scope>NUCLEOTIDE SEQUENCE [LARGE SCALE GENOMIC DNA]</scope>
    <source>
        <strain evidence="2">TP390</strain>
    </source>
</reference>
<dbReference type="RefSeq" id="WP_140998912.1">
    <property type="nucleotide sequence ID" value="NZ_VDCZ01000012.1"/>
</dbReference>
<organism evidence="1 2">
    <name type="scientific">Flavobacterium profundi</name>
    <dbReference type="NCBI Taxonomy" id="1774945"/>
    <lineage>
        <taxon>Bacteria</taxon>
        <taxon>Pseudomonadati</taxon>
        <taxon>Bacteroidota</taxon>
        <taxon>Flavobacteriia</taxon>
        <taxon>Flavobacteriales</taxon>
        <taxon>Flavobacteriaceae</taxon>
        <taxon>Flavobacterium</taxon>
    </lineage>
</organism>
<sequence>MNISFDLDNTLIPYSDQFKTEKRNWFAKYIGIEKIRKGTPNLMHRLQNEGHHIHIYTTSYRTKFKIRMTFWFYGIKIKKIVNQIENNKKLKQLGISSSKYPKAFNFDVHIDDSEGVKIESEKFNFEVIIIYTNDNHWYKTIENKIQFLITNKE</sequence>
<dbReference type="GO" id="GO:0016787">
    <property type="term" value="F:hydrolase activity"/>
    <property type="evidence" value="ECO:0007669"/>
    <property type="project" value="UniProtKB-KW"/>
</dbReference>
<dbReference type="AlphaFoldDB" id="A0A6I4IV31"/>
<proteinExistence type="predicted"/>
<gene>
    <name evidence="1" type="ORF">GOQ30_15045</name>
</gene>
<name>A0A6I4IV31_9FLAO</name>
<dbReference type="EMBL" id="WQLW01000012">
    <property type="protein sequence ID" value="MVO10488.1"/>
    <property type="molecule type" value="Genomic_DNA"/>
</dbReference>
<dbReference type="Gene3D" id="3.40.50.1000">
    <property type="entry name" value="HAD superfamily/HAD-like"/>
    <property type="match status" value="1"/>
</dbReference>
<evidence type="ECO:0000313" key="1">
    <source>
        <dbReference type="EMBL" id="MVO10488.1"/>
    </source>
</evidence>
<dbReference type="SUPFAM" id="SSF56784">
    <property type="entry name" value="HAD-like"/>
    <property type="match status" value="1"/>
</dbReference>
<dbReference type="InterPro" id="IPR023214">
    <property type="entry name" value="HAD_sf"/>
</dbReference>
<dbReference type="OrthoDB" id="5431593at2"/>
<dbReference type="InterPro" id="IPR036412">
    <property type="entry name" value="HAD-like_sf"/>
</dbReference>
<dbReference type="Proteomes" id="UP000431264">
    <property type="component" value="Unassembled WGS sequence"/>
</dbReference>
<evidence type="ECO:0000313" key="2">
    <source>
        <dbReference type="Proteomes" id="UP000431264"/>
    </source>
</evidence>